<accession>A4E7A5</accession>
<evidence type="ECO:0000313" key="2">
    <source>
        <dbReference type="Proteomes" id="UP000002979"/>
    </source>
</evidence>
<dbReference type="EMBL" id="AAVN02000001">
    <property type="protein sequence ID" value="EBA40614.1"/>
    <property type="molecule type" value="Genomic_DNA"/>
</dbReference>
<organism evidence="1 2">
    <name type="scientific">Collinsella aerofaciens (strain ATCC 25986 / DSM 3979 / JCM 10188 / KCTC 3647 / NCTC 11838 / VPI 1003)</name>
    <dbReference type="NCBI Taxonomy" id="411903"/>
    <lineage>
        <taxon>Bacteria</taxon>
        <taxon>Bacillati</taxon>
        <taxon>Actinomycetota</taxon>
        <taxon>Coriobacteriia</taxon>
        <taxon>Coriobacteriales</taxon>
        <taxon>Coriobacteriaceae</taxon>
        <taxon>Collinsella</taxon>
    </lineage>
</organism>
<name>A4E7A5_COLAA</name>
<evidence type="ECO:0000313" key="1">
    <source>
        <dbReference type="EMBL" id="EBA40614.1"/>
    </source>
</evidence>
<reference evidence="1 2" key="2">
    <citation type="submission" date="2007-04" db="EMBL/GenBank/DDBJ databases">
        <authorList>
            <person name="Fulton L."/>
            <person name="Clifton S."/>
            <person name="Fulton B."/>
            <person name="Xu J."/>
            <person name="Minx P."/>
            <person name="Mardis E.R."/>
            <person name="Wilson R.K."/>
        </authorList>
    </citation>
    <scope>NUCLEOTIDE SEQUENCE [LARGE SCALE GENOMIC DNA]</scope>
    <source>
        <strain evidence="2">ATCC 25986 / DSM 3979 / JCM 10188 / KCTC 3647 / NCTC 11838 / VPI 1003</strain>
    </source>
</reference>
<protein>
    <submittedName>
        <fullName evidence="1">Uncharacterized protein</fullName>
    </submittedName>
</protein>
<comment type="caution">
    <text evidence="1">The sequence shown here is derived from an EMBL/GenBank/DDBJ whole genome shotgun (WGS) entry which is preliminary data.</text>
</comment>
<dbReference type="AlphaFoldDB" id="A4E7A5"/>
<gene>
    <name evidence="1" type="ORF">COLAER_00286</name>
</gene>
<proteinExistence type="predicted"/>
<dbReference type="Proteomes" id="UP000002979">
    <property type="component" value="Unassembled WGS sequence"/>
</dbReference>
<reference evidence="1 2" key="1">
    <citation type="submission" date="2007-01" db="EMBL/GenBank/DDBJ databases">
        <title>Draft genome sequence of Collinsella aerofaciens (ATCC 25986).</title>
        <authorList>
            <person name="Sudarsanam P."/>
            <person name="Ley R."/>
            <person name="Guruge J."/>
            <person name="Turnbaugh P.J."/>
            <person name="Mahowald M."/>
            <person name="Liep D."/>
            <person name="Gordon J."/>
        </authorList>
    </citation>
    <scope>NUCLEOTIDE SEQUENCE [LARGE SCALE GENOMIC DNA]</scope>
    <source>
        <strain evidence="2">ATCC 25986 / DSM 3979 / JCM 10188 / KCTC 3647 / NCTC 11838 / VPI 1003</strain>
    </source>
</reference>
<sequence length="119" mass="13575">MLAIEIYRWPTSDCNGRTAMSDSRVGGYPMGVTDATIERCYGGACEPRMCGNCRHFCGSDIHVDYGYCHLGFERAYDAEAPDRKEGFWRLAKWAVAWLMGNLLYCEDECGECRDYEEVE</sequence>